<dbReference type="AlphaFoldDB" id="A0A7J6BAI2"/>
<dbReference type="InterPro" id="IPR006816">
    <property type="entry name" value="ELMO_dom"/>
</dbReference>
<protein>
    <recommendedName>
        <fullName evidence="1">ELMO domain-containing protein</fullName>
    </recommendedName>
</protein>
<proteinExistence type="predicted"/>
<dbReference type="Pfam" id="PF04727">
    <property type="entry name" value="ELMO_CED12"/>
    <property type="match status" value="1"/>
</dbReference>
<name>A0A7J6BAI2_AMEME</name>
<feature type="domain" description="ELMO" evidence="1">
    <location>
        <begin position="177"/>
        <end position="333"/>
    </location>
</feature>
<comment type="caution">
    <text evidence="2">The sequence shown here is derived from an EMBL/GenBank/DDBJ whole genome shotgun (WGS) entry which is preliminary data.</text>
</comment>
<dbReference type="Proteomes" id="UP000593565">
    <property type="component" value="Unassembled WGS sequence"/>
</dbReference>
<evidence type="ECO:0000313" key="2">
    <source>
        <dbReference type="EMBL" id="KAF4090768.1"/>
    </source>
</evidence>
<reference evidence="2 3" key="1">
    <citation type="submission" date="2020-02" db="EMBL/GenBank/DDBJ databases">
        <title>A chromosome-scale genome assembly of the black bullhead catfish (Ameiurus melas).</title>
        <authorList>
            <person name="Wen M."/>
            <person name="Zham M."/>
            <person name="Cabau C."/>
            <person name="Klopp C."/>
            <person name="Donnadieu C."/>
            <person name="Roques C."/>
            <person name="Bouchez O."/>
            <person name="Lampietro C."/>
            <person name="Jouanno E."/>
            <person name="Herpin A."/>
            <person name="Louis A."/>
            <person name="Berthelot C."/>
            <person name="Parey E."/>
            <person name="Roest-Crollius H."/>
            <person name="Braasch I."/>
            <person name="Postlethwait J."/>
            <person name="Robinson-Rechavi M."/>
            <person name="Echchiki A."/>
            <person name="Begum T."/>
            <person name="Montfort J."/>
            <person name="Schartl M."/>
            <person name="Bobe J."/>
            <person name="Guiguen Y."/>
        </authorList>
    </citation>
    <scope>NUCLEOTIDE SEQUENCE [LARGE SCALE GENOMIC DNA]</scope>
    <source>
        <strain evidence="2">M_S1</strain>
        <tissue evidence="2">Blood</tissue>
    </source>
</reference>
<dbReference type="PANTHER" id="PTHR12771">
    <property type="entry name" value="ENGULFMENT AND CELL MOTILITY"/>
    <property type="match status" value="1"/>
</dbReference>
<sequence>MDGDQIFRACAVSAWTHSKQVRSARIVFQGFVSSTRSSGVRKIKQTNKQMMLGSIWQYLYTSFLRFWLKWFLRQITGKCELQRICHGYEPGAPRTTRIENSLKSSKNKVLQDAVDVKEDAVEGCVTQIVKEKNIKEQKDPKFKVNLHQCLIQISGYNTLFSAVEELRKVTFESENEEHEKMLLKLWDLLMPSVKLESRVTKQWGDIGFQGDDPKTDFRGMGLLGLVNLVFFSENYNKAARHVLSHANHPSLGYSYAIVGINLTEMAYSLLRSGALKPHFYNTVAGKPHMHHFHQLYCYLAYEFDKFWVEEKPASIMEFNIYREKFHDKVKGFLLEPEVSLILKLESKKCPDD</sequence>
<evidence type="ECO:0000313" key="3">
    <source>
        <dbReference type="Proteomes" id="UP000593565"/>
    </source>
</evidence>
<dbReference type="GO" id="GO:0005096">
    <property type="term" value="F:GTPase activator activity"/>
    <property type="evidence" value="ECO:0007669"/>
    <property type="project" value="TreeGrafter"/>
</dbReference>
<keyword evidence="3" id="KW-1185">Reference proteome</keyword>
<dbReference type="PROSITE" id="PS51335">
    <property type="entry name" value="ELMO"/>
    <property type="match status" value="1"/>
</dbReference>
<dbReference type="PANTHER" id="PTHR12771:SF47">
    <property type="entry name" value="ELMO DOMAIN-CONTAINING PROTEIN 2"/>
    <property type="match status" value="1"/>
</dbReference>
<accession>A0A7J6BAI2</accession>
<gene>
    <name evidence="2" type="ORF">AMELA_G00054960</name>
</gene>
<organism evidence="2 3">
    <name type="scientific">Ameiurus melas</name>
    <name type="common">Black bullhead</name>
    <name type="synonym">Silurus melas</name>
    <dbReference type="NCBI Taxonomy" id="219545"/>
    <lineage>
        <taxon>Eukaryota</taxon>
        <taxon>Metazoa</taxon>
        <taxon>Chordata</taxon>
        <taxon>Craniata</taxon>
        <taxon>Vertebrata</taxon>
        <taxon>Euteleostomi</taxon>
        <taxon>Actinopterygii</taxon>
        <taxon>Neopterygii</taxon>
        <taxon>Teleostei</taxon>
        <taxon>Ostariophysi</taxon>
        <taxon>Siluriformes</taxon>
        <taxon>Ictaluridae</taxon>
        <taxon>Ameiurus</taxon>
    </lineage>
</organism>
<evidence type="ECO:0000259" key="1">
    <source>
        <dbReference type="PROSITE" id="PS51335"/>
    </source>
</evidence>
<dbReference type="InterPro" id="IPR050868">
    <property type="entry name" value="ELMO_domain-containing"/>
</dbReference>
<dbReference type="GO" id="GO:0016020">
    <property type="term" value="C:membrane"/>
    <property type="evidence" value="ECO:0007669"/>
    <property type="project" value="TreeGrafter"/>
</dbReference>
<dbReference type="EMBL" id="JAAGNN010000004">
    <property type="protein sequence ID" value="KAF4090768.1"/>
    <property type="molecule type" value="Genomic_DNA"/>
</dbReference>